<sequence length="101" mass="11882">MGTASMVFLEPPSIDQRIIGQYSYFSIIPSRIENLQDDTGIETFLDETQNTVKYIISTDLKWRIRDMLDQMNINERILFPGLDGITSWMKRHYYVRSGEQQ</sequence>
<comment type="caution">
    <text evidence="1">The sequence shown here is derived from an EMBL/GenBank/DDBJ whole genome shotgun (WGS) entry which is preliminary data.</text>
</comment>
<evidence type="ECO:0000313" key="1">
    <source>
        <dbReference type="EMBL" id="EKC61272.1"/>
    </source>
</evidence>
<accession>K1SKX3</accession>
<reference evidence="1" key="1">
    <citation type="journal article" date="2013" name="Environ. Microbiol.">
        <title>Microbiota from the distal guts of lean and obese adolescents exhibit partial functional redundancy besides clear differences in community structure.</title>
        <authorList>
            <person name="Ferrer M."/>
            <person name="Ruiz A."/>
            <person name="Lanza F."/>
            <person name="Haange S.B."/>
            <person name="Oberbach A."/>
            <person name="Till H."/>
            <person name="Bargiela R."/>
            <person name="Campoy C."/>
            <person name="Segura M.T."/>
            <person name="Richter M."/>
            <person name="von Bergen M."/>
            <person name="Seifert J."/>
            <person name="Suarez A."/>
        </authorList>
    </citation>
    <scope>NUCLEOTIDE SEQUENCE</scope>
</reference>
<proteinExistence type="predicted"/>
<dbReference type="EMBL" id="AJWY01008414">
    <property type="protein sequence ID" value="EKC61272.1"/>
    <property type="molecule type" value="Genomic_DNA"/>
</dbReference>
<gene>
    <name evidence="1" type="ORF">LEA_12433</name>
</gene>
<protein>
    <submittedName>
        <fullName evidence="1">FRG domain-containing protein</fullName>
    </submittedName>
</protein>
<organism evidence="1">
    <name type="scientific">human gut metagenome</name>
    <dbReference type="NCBI Taxonomy" id="408170"/>
    <lineage>
        <taxon>unclassified sequences</taxon>
        <taxon>metagenomes</taxon>
        <taxon>organismal metagenomes</taxon>
    </lineage>
</organism>
<name>K1SKX3_9ZZZZ</name>
<dbReference type="AlphaFoldDB" id="K1SKX3"/>